<evidence type="ECO:0000313" key="3">
    <source>
        <dbReference type="Proteomes" id="UP001359559"/>
    </source>
</evidence>
<dbReference type="AlphaFoldDB" id="A0AAN9J7I5"/>
<evidence type="ECO:0000256" key="1">
    <source>
        <dbReference type="SAM" id="MobiDB-lite"/>
    </source>
</evidence>
<evidence type="ECO:0000313" key="2">
    <source>
        <dbReference type="EMBL" id="KAK7293787.1"/>
    </source>
</evidence>
<name>A0AAN9J7I5_CLITE</name>
<proteinExistence type="predicted"/>
<protein>
    <submittedName>
        <fullName evidence="2">Uncharacterized protein</fullName>
    </submittedName>
</protein>
<reference evidence="2 3" key="1">
    <citation type="submission" date="2024-01" db="EMBL/GenBank/DDBJ databases">
        <title>The genomes of 5 underutilized Papilionoideae crops provide insights into root nodulation and disease resistance.</title>
        <authorList>
            <person name="Yuan L."/>
        </authorList>
    </citation>
    <scope>NUCLEOTIDE SEQUENCE [LARGE SCALE GENOMIC DNA]</scope>
    <source>
        <strain evidence="2">LY-2023</strain>
        <tissue evidence="2">Leaf</tissue>
    </source>
</reference>
<keyword evidence="3" id="KW-1185">Reference proteome</keyword>
<organism evidence="2 3">
    <name type="scientific">Clitoria ternatea</name>
    <name type="common">Butterfly pea</name>
    <dbReference type="NCBI Taxonomy" id="43366"/>
    <lineage>
        <taxon>Eukaryota</taxon>
        <taxon>Viridiplantae</taxon>
        <taxon>Streptophyta</taxon>
        <taxon>Embryophyta</taxon>
        <taxon>Tracheophyta</taxon>
        <taxon>Spermatophyta</taxon>
        <taxon>Magnoliopsida</taxon>
        <taxon>eudicotyledons</taxon>
        <taxon>Gunneridae</taxon>
        <taxon>Pentapetalae</taxon>
        <taxon>rosids</taxon>
        <taxon>fabids</taxon>
        <taxon>Fabales</taxon>
        <taxon>Fabaceae</taxon>
        <taxon>Papilionoideae</taxon>
        <taxon>50 kb inversion clade</taxon>
        <taxon>NPAAA clade</taxon>
        <taxon>indigoferoid/millettioid clade</taxon>
        <taxon>Phaseoleae</taxon>
        <taxon>Clitoria</taxon>
    </lineage>
</organism>
<feature type="region of interest" description="Disordered" evidence="1">
    <location>
        <begin position="57"/>
        <end position="79"/>
    </location>
</feature>
<gene>
    <name evidence="2" type="ORF">RJT34_16661</name>
</gene>
<comment type="caution">
    <text evidence="2">The sequence shown here is derived from an EMBL/GenBank/DDBJ whole genome shotgun (WGS) entry which is preliminary data.</text>
</comment>
<sequence length="104" mass="12053">MERYLGRRRWDHSRGLLRHMFKSFKYGKTEVYKHMSAEAQSLLLEAYEVYTCRSYEQTRPPTNQPLSNLGSTGPSLQPSLTQITSTLAQPESPWLVKDFAKGRD</sequence>
<accession>A0AAN9J7I5</accession>
<dbReference type="Proteomes" id="UP001359559">
    <property type="component" value="Unassembled WGS sequence"/>
</dbReference>
<dbReference type="EMBL" id="JAYKXN010000004">
    <property type="protein sequence ID" value="KAK7293787.1"/>
    <property type="molecule type" value="Genomic_DNA"/>
</dbReference>